<evidence type="ECO:0000256" key="5">
    <source>
        <dbReference type="ARBA" id="ARBA00022982"/>
    </source>
</evidence>
<dbReference type="EC" id="7.-.-.-" evidence="6"/>
<dbReference type="PIRSF" id="PIRSF006091">
    <property type="entry name" value="E_trnsport_RnfG"/>
    <property type="match status" value="1"/>
</dbReference>
<evidence type="ECO:0000313" key="8">
    <source>
        <dbReference type="EMBL" id="ONK05331.1"/>
    </source>
</evidence>
<keyword evidence="6" id="KW-0812">Transmembrane</keyword>
<dbReference type="GO" id="GO:0009055">
    <property type="term" value="F:electron transfer activity"/>
    <property type="evidence" value="ECO:0007669"/>
    <property type="project" value="InterPro"/>
</dbReference>
<keyword evidence="3 6" id="KW-0285">Flavoprotein</keyword>
<feature type="modified residue" description="FMN phosphoryl threonine" evidence="6">
    <location>
        <position position="175"/>
    </location>
</feature>
<proteinExistence type="inferred from homology"/>
<comment type="subunit">
    <text evidence="6">The complex is composed of six subunits: RnfA, RnfB, RnfC, RnfD, RnfE and RnfG.</text>
</comment>
<dbReference type="PANTHER" id="PTHR36118">
    <property type="entry name" value="ION-TRANSLOCATING OXIDOREDUCTASE COMPLEX SUBUNIT G"/>
    <property type="match status" value="1"/>
</dbReference>
<dbReference type="RefSeq" id="WP_039358557.1">
    <property type="nucleotide sequence ID" value="NZ_JRMH01000001.1"/>
</dbReference>
<comment type="caution">
    <text evidence="8">The sequence shown here is derived from an EMBL/GenBank/DDBJ whole genome shotgun (WGS) entry which is preliminary data.</text>
</comment>
<dbReference type="InterPro" id="IPR010209">
    <property type="entry name" value="Ion_transpt_RnfG/RsxG"/>
</dbReference>
<dbReference type="NCBIfam" id="TIGR01947">
    <property type="entry name" value="rnfG"/>
    <property type="match status" value="1"/>
</dbReference>
<evidence type="ECO:0000256" key="4">
    <source>
        <dbReference type="ARBA" id="ARBA00022643"/>
    </source>
</evidence>
<accession>A0A1V2R3C7</accession>
<dbReference type="GO" id="GO:0022900">
    <property type="term" value="P:electron transport chain"/>
    <property type="evidence" value="ECO:0007669"/>
    <property type="project" value="UniProtKB-UniRule"/>
</dbReference>
<evidence type="ECO:0000259" key="7">
    <source>
        <dbReference type="SMART" id="SM00900"/>
    </source>
</evidence>
<gene>
    <name evidence="6" type="primary">rnfG</name>
    <name evidence="8" type="ORF">BSK71_12945</name>
</gene>
<organism evidence="8 9">
    <name type="scientific">Pectobacterium actinidiae</name>
    <dbReference type="NCBI Taxonomy" id="1507808"/>
    <lineage>
        <taxon>Bacteria</taxon>
        <taxon>Pseudomonadati</taxon>
        <taxon>Pseudomonadota</taxon>
        <taxon>Gammaproteobacteria</taxon>
        <taxon>Enterobacterales</taxon>
        <taxon>Pectobacteriaceae</taxon>
        <taxon>Pectobacterium</taxon>
    </lineage>
</organism>
<dbReference type="GO" id="GO:0005886">
    <property type="term" value="C:plasma membrane"/>
    <property type="evidence" value="ECO:0007669"/>
    <property type="project" value="UniProtKB-SubCell"/>
</dbReference>
<reference evidence="9" key="1">
    <citation type="submission" date="2016-11" db="EMBL/GenBank/DDBJ databases">
        <authorList>
            <person name="Panda P."/>
            <person name="Visnovsky S."/>
            <person name="Pitman A."/>
        </authorList>
    </citation>
    <scope>NUCLEOTIDE SEQUENCE [LARGE SCALE GENOMIC DNA]</scope>
    <source>
        <strain evidence="9">ICMP 9972</strain>
    </source>
</reference>
<feature type="domain" description="FMN-binding" evidence="7">
    <location>
        <begin position="100"/>
        <end position="192"/>
    </location>
</feature>
<keyword evidence="4 6" id="KW-0288">FMN</keyword>
<dbReference type="EMBL" id="MPUJ01000007">
    <property type="protein sequence ID" value="ONK05331.1"/>
    <property type="molecule type" value="Genomic_DNA"/>
</dbReference>
<evidence type="ECO:0000256" key="2">
    <source>
        <dbReference type="ARBA" id="ARBA00022553"/>
    </source>
</evidence>
<protein>
    <recommendedName>
        <fullName evidence="6">Ion-translocating oxidoreductase complex subunit G</fullName>
        <ecNumber evidence="6">7.-.-.-</ecNumber>
    </recommendedName>
    <alternativeName>
        <fullName evidence="6">Rnf electron transport complex subunit G</fullName>
    </alternativeName>
</protein>
<comment type="similarity">
    <text evidence="6">Belongs to the RnfG family.</text>
</comment>
<comment type="subcellular location">
    <subcellularLocation>
        <location evidence="6">Cell inner membrane</location>
        <topology evidence="6">Single-pass membrane protein</topology>
    </subcellularLocation>
</comment>
<keyword evidence="1 6" id="KW-0813">Transport</keyword>
<keyword evidence="6" id="KW-1133">Transmembrane helix</keyword>
<keyword evidence="5 6" id="KW-0249">Electron transport</keyword>
<keyword evidence="6" id="KW-0997">Cell inner membrane</keyword>
<sequence>MFTTMRRHAMTLALFAAFTTAITAIVNILTEPTISHQAMLQQKMLLDQVVPAELYNSDIQKECYIVTNPALGSSAPHRIFIARQNGEPVAAALESTAPDGYSGAIRLLVGADFHGKVLGVRVTEHHETPGLGDKIEVRISDWITRFNGLMVQGEHDARWAVKKEGGMFDQFTGATITPRAVINSVKRSALYLQTLPSQINTLSACGENQ</sequence>
<dbReference type="Pfam" id="PF04205">
    <property type="entry name" value="FMN_bind"/>
    <property type="match status" value="1"/>
</dbReference>
<name>A0A1V2R3C7_9GAMM</name>
<dbReference type="OrthoDB" id="9784165at2"/>
<keyword evidence="6" id="KW-1003">Cell membrane</keyword>
<dbReference type="GO" id="GO:0010181">
    <property type="term" value="F:FMN binding"/>
    <property type="evidence" value="ECO:0007669"/>
    <property type="project" value="InterPro"/>
</dbReference>
<comment type="function">
    <text evidence="6">Part of a membrane-bound complex that couples electron transfer with translocation of ions across the membrane.</text>
</comment>
<dbReference type="SMART" id="SM00900">
    <property type="entry name" value="FMN_bind"/>
    <property type="match status" value="1"/>
</dbReference>
<dbReference type="NCBIfam" id="NF002519">
    <property type="entry name" value="PRK01908.1"/>
    <property type="match status" value="1"/>
</dbReference>
<dbReference type="PANTHER" id="PTHR36118:SF1">
    <property type="entry name" value="ION-TRANSLOCATING OXIDOREDUCTASE COMPLEX SUBUNIT G"/>
    <property type="match status" value="1"/>
</dbReference>
<comment type="cofactor">
    <cofactor evidence="6">
        <name>FMN</name>
        <dbReference type="ChEBI" id="CHEBI:58210"/>
    </cofactor>
</comment>
<evidence type="ECO:0000256" key="1">
    <source>
        <dbReference type="ARBA" id="ARBA00022448"/>
    </source>
</evidence>
<evidence type="ECO:0000256" key="3">
    <source>
        <dbReference type="ARBA" id="ARBA00022630"/>
    </source>
</evidence>
<keyword evidence="6" id="KW-1278">Translocase</keyword>
<keyword evidence="6" id="KW-0472">Membrane</keyword>
<dbReference type="InterPro" id="IPR007329">
    <property type="entry name" value="FMN-bd"/>
</dbReference>
<dbReference type="AlphaFoldDB" id="A0A1V2R3C7"/>
<keyword evidence="2 6" id="KW-0597">Phosphoprotein</keyword>
<dbReference type="Proteomes" id="UP000189286">
    <property type="component" value="Unassembled WGS sequence"/>
</dbReference>
<evidence type="ECO:0000313" key="9">
    <source>
        <dbReference type="Proteomes" id="UP000189286"/>
    </source>
</evidence>
<dbReference type="HAMAP" id="MF_00479">
    <property type="entry name" value="RsxG_RnfG"/>
    <property type="match status" value="1"/>
</dbReference>
<evidence type="ECO:0000256" key="6">
    <source>
        <dbReference type="HAMAP-Rule" id="MF_00479"/>
    </source>
</evidence>